<dbReference type="PROSITE" id="PS01187">
    <property type="entry name" value="EGF_CA"/>
    <property type="match status" value="2"/>
</dbReference>
<dbReference type="InterPro" id="IPR006026">
    <property type="entry name" value="Peptidase_Metallo"/>
</dbReference>
<evidence type="ECO:0000256" key="8">
    <source>
        <dbReference type="ARBA" id="ARBA00022737"/>
    </source>
</evidence>
<dbReference type="FunFam" id="2.60.120.290:FF:000004">
    <property type="entry name" value="Metalloendopeptidase"/>
    <property type="match status" value="1"/>
</dbReference>
<evidence type="ECO:0000256" key="4">
    <source>
        <dbReference type="ARBA" id="ARBA00022536"/>
    </source>
</evidence>
<dbReference type="Pfam" id="PF01400">
    <property type="entry name" value="Astacin"/>
    <property type="match status" value="1"/>
</dbReference>
<dbReference type="PANTHER" id="PTHR24251:SF37">
    <property type="entry name" value="CUB DOMAIN-CONTAINING PROTEIN"/>
    <property type="match status" value="1"/>
</dbReference>
<evidence type="ECO:0000256" key="14">
    <source>
        <dbReference type="ARBA" id="ARBA00023157"/>
    </source>
</evidence>
<dbReference type="SMART" id="SM00179">
    <property type="entry name" value="EGF_CA"/>
    <property type="match status" value="2"/>
</dbReference>
<dbReference type="InterPro" id="IPR049883">
    <property type="entry name" value="NOTCH1_EGF-like"/>
</dbReference>
<dbReference type="GO" id="GO:0005509">
    <property type="term" value="F:calcium ion binding"/>
    <property type="evidence" value="ECO:0007669"/>
    <property type="project" value="InterPro"/>
</dbReference>
<evidence type="ECO:0000256" key="11">
    <source>
        <dbReference type="ARBA" id="ARBA00022837"/>
    </source>
</evidence>
<dbReference type="CDD" id="cd00041">
    <property type="entry name" value="CUB"/>
    <property type="match status" value="5"/>
</dbReference>
<dbReference type="SMART" id="SM00042">
    <property type="entry name" value="CUB"/>
    <property type="match status" value="5"/>
</dbReference>
<keyword evidence="7 20" id="KW-0732">Signal</keyword>
<dbReference type="InterPro" id="IPR000152">
    <property type="entry name" value="EGF-type_Asp/Asn_hydroxyl_site"/>
</dbReference>
<dbReference type="PRINTS" id="PR00480">
    <property type="entry name" value="ASTACIN"/>
</dbReference>
<organism evidence="24 25">
    <name type="scientific">Magallana gigas</name>
    <name type="common">Pacific oyster</name>
    <name type="synonym">Crassostrea gigas</name>
    <dbReference type="NCBI Taxonomy" id="29159"/>
    <lineage>
        <taxon>Eukaryota</taxon>
        <taxon>Metazoa</taxon>
        <taxon>Spiralia</taxon>
        <taxon>Lophotrochozoa</taxon>
        <taxon>Mollusca</taxon>
        <taxon>Bivalvia</taxon>
        <taxon>Autobranchia</taxon>
        <taxon>Pteriomorphia</taxon>
        <taxon>Ostreida</taxon>
        <taxon>Ostreoidea</taxon>
        <taxon>Ostreidae</taxon>
        <taxon>Magallana</taxon>
    </lineage>
</organism>
<feature type="disulfide bond" evidence="19">
    <location>
        <begin position="146"/>
        <end position="147"/>
    </location>
</feature>
<protein>
    <recommendedName>
        <fullName evidence="20">Metalloendopeptidase</fullName>
        <ecNumber evidence="20">3.4.24.-</ecNumber>
    </recommendedName>
</protein>
<evidence type="ECO:0000259" key="23">
    <source>
        <dbReference type="PROSITE" id="PS51864"/>
    </source>
</evidence>
<keyword evidence="11" id="KW-0106">Calcium</keyword>
<dbReference type="GO" id="GO:0006508">
    <property type="term" value="P:proteolysis"/>
    <property type="evidence" value="ECO:0007669"/>
    <property type="project" value="UniProtKB-KW"/>
</dbReference>
<evidence type="ECO:0000256" key="12">
    <source>
        <dbReference type="ARBA" id="ARBA00023049"/>
    </source>
</evidence>
<sequence length="936" mass="104824">MGLGLLSILCVTLFNAVWSSSVISSGLYADPSKAAYRDADIACDTGGLAFYRNLLRSRQTTRRIPHIPSYSRFPRTFRTRRAATGDLSRLWQDGVIPYQIQSNFTAHQKAIFVSAMRHWENYTCITFVERTTEPDFIVFTQRPCGCCSFVGRELRGAQAISIGKNCDKFGIVVHELGHVIGFWHEHTRPDRDNYIQILSENIKENHDNNFAKMTLTEINSLGEEYDFSSIMHYARNTFSKSSDLDTLVPKTLTADIPEIGQRQRLSVGDIIQTNKLYKCPSCGATHQESSGTISFNASGGVTKQCQWRITAAYGEKINLNITSLTITDTPDVCSNSFLEIRDGHFKKSPLIGRYCGSKLPPAIKSTGNRLWLAFETKSSEDSRFAASFEAMCGGKINTNAGHLTSPNYPDDYHPNKNCVWVITVSQGYTVGLVFDYLEIESHDDCVYDHLEIRDGGDKNANVLAMLCGYNLPAPIKSTSNQIYIKFFSDDSVMKRGFSLNFIAEIDECATGTHGCEQICINTMGGYKCDCKLGYELHSDGKKCEDACGGYLESQTGTLYSPSFPDTYPPSKTCVWEIKAPEQYKITLTFTHIDMEGRNQECEYDYVEVTGGAGYNKPYGRFCGRELPDAITSDSNSLQVKFNSDDSVQSTGFQAEYFIDKDECAIRRGGCQHTCINTIGSYMCACHNGYTLHENKHDCKEDVEGCRHYLNDHKGVIVSPLWPKYYPSKSNCEWRITTAPGHRIKLTFDEFSIEPHDQCVYDYIELFSAPSKLLGKYCGGISDVPSDIISDEEELIVKFKSDDSVQRHGFQAAYSSVCGGDLNATSERKTIYSHAKYSDQNYPNNARCEWTIKASPGAKVSLKFTTFDLEDGKDECGYDVVELYDGVKEKNKLLGSYCDVQLPPKTVTTSDKLIIVFNTDNTVTWKGFAAEYQEVVA</sequence>
<evidence type="ECO:0000259" key="22">
    <source>
        <dbReference type="PROSITE" id="PS50026"/>
    </source>
</evidence>
<keyword evidence="2" id="KW-0217">Developmental protein</keyword>
<dbReference type="GO" id="GO:0005576">
    <property type="term" value="C:extracellular region"/>
    <property type="evidence" value="ECO:0007669"/>
    <property type="project" value="UniProtKB-SubCell"/>
</dbReference>
<dbReference type="PROSITE" id="PS01180">
    <property type="entry name" value="CUB"/>
    <property type="match status" value="5"/>
</dbReference>
<evidence type="ECO:0000256" key="1">
    <source>
        <dbReference type="ARBA" id="ARBA00004613"/>
    </source>
</evidence>
<dbReference type="PIRSF" id="PIRSF001199">
    <property type="entry name" value="BMP_1/tolloid-like"/>
    <property type="match status" value="1"/>
</dbReference>
<evidence type="ECO:0000256" key="18">
    <source>
        <dbReference type="PROSITE-ProRule" id="PRU00076"/>
    </source>
</evidence>
<feature type="domain" description="EGF-like" evidence="22">
    <location>
        <begin position="504"/>
        <end position="544"/>
    </location>
</feature>
<keyword evidence="8" id="KW-0677">Repeat</keyword>
<dbReference type="GO" id="GO:0008270">
    <property type="term" value="F:zinc ion binding"/>
    <property type="evidence" value="ECO:0007669"/>
    <property type="project" value="UniProtKB-UniRule"/>
</dbReference>
<dbReference type="InterPro" id="IPR001506">
    <property type="entry name" value="Peptidase_M12A"/>
</dbReference>
<dbReference type="Proteomes" id="UP000005408">
    <property type="component" value="Unassembled WGS sequence"/>
</dbReference>
<proteinExistence type="predicted"/>
<keyword evidence="25" id="KW-1185">Reference proteome</keyword>
<dbReference type="SMART" id="SM00181">
    <property type="entry name" value="EGF"/>
    <property type="match status" value="2"/>
</dbReference>
<feature type="domain" description="Peptidase M12A" evidence="23">
    <location>
        <begin position="82"/>
        <end position="280"/>
    </location>
</feature>
<dbReference type="GO" id="GO:0004222">
    <property type="term" value="F:metalloendopeptidase activity"/>
    <property type="evidence" value="ECO:0007669"/>
    <property type="project" value="UniProtKB-UniRule"/>
</dbReference>
<dbReference type="AlphaFoldDB" id="A0A8W8P3U1"/>
<feature type="disulfide bond" evidence="19">
    <location>
        <begin position="124"/>
        <end position="279"/>
    </location>
</feature>
<keyword evidence="5 19" id="KW-0645">Protease</keyword>
<evidence type="ECO:0000256" key="3">
    <source>
        <dbReference type="ARBA" id="ARBA00022525"/>
    </source>
</evidence>
<keyword evidence="3" id="KW-0964">Secreted</keyword>
<dbReference type="EnsemblMetazoa" id="G960.3">
    <property type="protein sequence ID" value="G960.3:cds"/>
    <property type="gene ID" value="G960"/>
</dbReference>
<dbReference type="FunFam" id="2.10.25.10:FF:000022">
    <property type="entry name" value="Metalloendopeptidase"/>
    <property type="match status" value="1"/>
</dbReference>
<dbReference type="FunFam" id="2.10.25.10:FF:000010">
    <property type="entry name" value="Pro-epidermal growth factor"/>
    <property type="match status" value="1"/>
</dbReference>
<feature type="disulfide bond" evidence="19">
    <location>
        <begin position="144"/>
        <end position="166"/>
    </location>
</feature>
<dbReference type="SUPFAM" id="SSF55486">
    <property type="entry name" value="Metalloproteases ('zincins'), catalytic domain"/>
    <property type="match status" value="1"/>
</dbReference>
<evidence type="ECO:0000256" key="6">
    <source>
        <dbReference type="ARBA" id="ARBA00022723"/>
    </source>
</evidence>
<name>A0A8W8P3U1_MAGGI</name>
<dbReference type="SUPFAM" id="SSF57196">
    <property type="entry name" value="EGF/Laminin"/>
    <property type="match status" value="2"/>
</dbReference>
<dbReference type="InterPro" id="IPR035914">
    <property type="entry name" value="Sperma_CUB_dom_sf"/>
</dbReference>
<dbReference type="InterPro" id="IPR018097">
    <property type="entry name" value="EGF_Ca-bd_CS"/>
</dbReference>
<dbReference type="InterPro" id="IPR000859">
    <property type="entry name" value="CUB_dom"/>
</dbReference>
<dbReference type="Gene3D" id="3.40.390.10">
    <property type="entry name" value="Collagenase (Catalytic Domain)"/>
    <property type="match status" value="1"/>
</dbReference>
<comment type="subcellular location">
    <subcellularLocation>
        <location evidence="1">Secreted</location>
    </subcellularLocation>
</comment>
<dbReference type="FunFam" id="3.40.390.10:FF:000004">
    <property type="entry name" value="Metalloendopeptidase"/>
    <property type="match status" value="1"/>
</dbReference>
<evidence type="ECO:0000256" key="2">
    <source>
        <dbReference type="ARBA" id="ARBA00022473"/>
    </source>
</evidence>
<dbReference type="InterPro" id="IPR001881">
    <property type="entry name" value="EGF-like_Ca-bd_dom"/>
</dbReference>
<keyword evidence="9 19" id="KW-0378">Hydrolase</keyword>
<dbReference type="EC" id="3.4.24.-" evidence="20"/>
<dbReference type="CDD" id="cd04281">
    <property type="entry name" value="ZnMc_BMP1_TLD"/>
    <property type="match status" value="1"/>
</dbReference>
<dbReference type="InterPro" id="IPR015446">
    <property type="entry name" value="BMP_1/tolloid-like"/>
</dbReference>
<dbReference type="PROSITE" id="PS50026">
    <property type="entry name" value="EGF_3"/>
    <property type="match status" value="2"/>
</dbReference>
<feature type="domain" description="CUB" evidence="21">
    <location>
        <begin position="282"/>
        <end position="391"/>
    </location>
</feature>
<dbReference type="Gene3D" id="2.10.25.10">
    <property type="entry name" value="Laminin"/>
    <property type="match status" value="2"/>
</dbReference>
<keyword evidence="15" id="KW-0325">Glycoprotein</keyword>
<dbReference type="SUPFAM" id="SSF49854">
    <property type="entry name" value="Spermadhesin, CUB domain"/>
    <property type="match status" value="5"/>
</dbReference>
<evidence type="ECO:0000256" key="7">
    <source>
        <dbReference type="ARBA" id="ARBA00022729"/>
    </source>
</evidence>
<feature type="domain" description="CUB" evidence="21">
    <location>
        <begin position="392"/>
        <end position="504"/>
    </location>
</feature>
<comment type="cofactor">
    <cofactor evidence="19 20">
        <name>Zn(2+)</name>
        <dbReference type="ChEBI" id="CHEBI:29105"/>
    </cofactor>
    <text evidence="19 20">Binds 1 zinc ion per subunit.</text>
</comment>
<dbReference type="PROSITE" id="PS01186">
    <property type="entry name" value="EGF_2"/>
    <property type="match status" value="2"/>
</dbReference>
<keyword evidence="14 19" id="KW-1015">Disulfide bond</keyword>
<feature type="binding site" evidence="17 19">
    <location>
        <position position="174"/>
    </location>
    <ligand>
        <name>Zn(2+)</name>
        <dbReference type="ChEBI" id="CHEBI:29105"/>
        <note>catalytic</note>
    </ligand>
</feature>
<dbReference type="Pfam" id="PF07645">
    <property type="entry name" value="EGF_CA"/>
    <property type="match status" value="1"/>
</dbReference>
<keyword evidence="12 19" id="KW-0482">Metalloprotease</keyword>
<evidence type="ECO:0000256" key="17">
    <source>
        <dbReference type="PIRSR" id="PIRSR001199-2"/>
    </source>
</evidence>
<keyword evidence="10 17" id="KW-0862">Zinc</keyword>
<dbReference type="InterPro" id="IPR034036">
    <property type="entry name" value="ZnMP_TLD/BMP1"/>
</dbReference>
<feature type="domain" description="CUB" evidence="21">
    <location>
        <begin position="817"/>
        <end position="934"/>
    </location>
</feature>
<evidence type="ECO:0000256" key="15">
    <source>
        <dbReference type="ARBA" id="ARBA00023180"/>
    </source>
</evidence>
<evidence type="ECO:0000256" key="19">
    <source>
        <dbReference type="PROSITE-ProRule" id="PRU01211"/>
    </source>
</evidence>
<dbReference type="FunFam" id="2.60.120.290:FF:000013">
    <property type="entry name" value="Membrane frizzled-related protein"/>
    <property type="match status" value="3"/>
</dbReference>
<keyword evidence="13" id="KW-0865">Zymogen</keyword>
<feature type="signal peptide" evidence="20">
    <location>
        <begin position="1"/>
        <end position="19"/>
    </location>
</feature>
<evidence type="ECO:0000256" key="10">
    <source>
        <dbReference type="ARBA" id="ARBA00022833"/>
    </source>
</evidence>
<evidence type="ECO:0000256" key="20">
    <source>
        <dbReference type="RuleBase" id="RU361183"/>
    </source>
</evidence>
<dbReference type="PANTHER" id="PTHR24251">
    <property type="entry name" value="OVOCHYMASE-RELATED"/>
    <property type="match status" value="1"/>
</dbReference>
<dbReference type="InterPro" id="IPR000742">
    <property type="entry name" value="EGF"/>
</dbReference>
<feature type="binding site" evidence="17 19">
    <location>
        <position position="184"/>
    </location>
    <ligand>
        <name>Zn(2+)</name>
        <dbReference type="ChEBI" id="CHEBI:29105"/>
        <note>catalytic</note>
    </ligand>
</feature>
<evidence type="ECO:0000256" key="9">
    <source>
        <dbReference type="ARBA" id="ARBA00022801"/>
    </source>
</evidence>
<comment type="caution">
    <text evidence="18">Lacks conserved residue(s) required for the propagation of feature annotation.</text>
</comment>
<feature type="domain" description="CUB" evidence="21">
    <location>
        <begin position="547"/>
        <end position="659"/>
    </location>
</feature>
<feature type="domain" description="EGF-like" evidence="22">
    <location>
        <begin position="659"/>
        <end position="699"/>
    </location>
</feature>
<dbReference type="SMART" id="SM00235">
    <property type="entry name" value="ZnMc"/>
    <property type="match status" value="1"/>
</dbReference>
<dbReference type="PROSITE" id="PS51864">
    <property type="entry name" value="ASTACIN"/>
    <property type="match status" value="1"/>
</dbReference>
<keyword evidence="4 18" id="KW-0245">EGF-like domain</keyword>
<dbReference type="Gene3D" id="2.60.120.290">
    <property type="entry name" value="Spermadhesin, CUB domain"/>
    <property type="match status" value="5"/>
</dbReference>
<dbReference type="Pfam" id="PF14670">
    <property type="entry name" value="FXa_inhibition"/>
    <property type="match status" value="1"/>
</dbReference>
<dbReference type="PROSITE" id="PS00010">
    <property type="entry name" value="ASX_HYDROXYL"/>
    <property type="match status" value="2"/>
</dbReference>
<dbReference type="InterPro" id="IPR024079">
    <property type="entry name" value="MetalloPept_cat_dom_sf"/>
</dbReference>
<dbReference type="Pfam" id="PF00431">
    <property type="entry name" value="CUB"/>
    <property type="match status" value="5"/>
</dbReference>
<evidence type="ECO:0000256" key="13">
    <source>
        <dbReference type="ARBA" id="ARBA00023145"/>
    </source>
</evidence>
<feature type="active site" evidence="16 19">
    <location>
        <position position="175"/>
    </location>
</feature>
<evidence type="ECO:0000313" key="25">
    <source>
        <dbReference type="Proteomes" id="UP000005408"/>
    </source>
</evidence>
<evidence type="ECO:0000259" key="21">
    <source>
        <dbReference type="PROSITE" id="PS01180"/>
    </source>
</evidence>
<keyword evidence="6 17" id="KW-0479">Metal-binding</keyword>
<feature type="chain" id="PRO_5042311055" description="Metalloendopeptidase" evidence="20">
    <location>
        <begin position="20"/>
        <end position="936"/>
    </location>
</feature>
<feature type="binding site" evidence="17 19">
    <location>
        <position position="178"/>
    </location>
    <ligand>
        <name>Zn(2+)</name>
        <dbReference type="ChEBI" id="CHEBI:29105"/>
        <note>catalytic</note>
    </ligand>
</feature>
<evidence type="ECO:0000256" key="5">
    <source>
        <dbReference type="ARBA" id="ARBA00022670"/>
    </source>
</evidence>
<dbReference type="EnsemblMetazoa" id="G960.2">
    <property type="protein sequence ID" value="G960.2:cds"/>
    <property type="gene ID" value="G960"/>
</dbReference>
<accession>A0A8W8P3U1</accession>
<feature type="domain" description="CUB" evidence="21">
    <location>
        <begin position="705"/>
        <end position="816"/>
    </location>
</feature>
<evidence type="ECO:0000313" key="24">
    <source>
        <dbReference type="EnsemblMetazoa" id="G960.2:cds"/>
    </source>
</evidence>
<reference evidence="24" key="1">
    <citation type="submission" date="2022-08" db="UniProtKB">
        <authorList>
            <consortium name="EnsemblMetazoa"/>
        </authorList>
    </citation>
    <scope>IDENTIFICATION</scope>
    <source>
        <strain evidence="24">05x7-T-G4-1.051#20</strain>
    </source>
</reference>
<evidence type="ECO:0000256" key="16">
    <source>
        <dbReference type="PIRSR" id="PIRSR001199-1"/>
    </source>
</evidence>